<organism evidence="3 4">
    <name type="scientific">Geotrichum candidum</name>
    <name type="common">Oospora lactis</name>
    <name type="synonym">Dipodascus geotrichum</name>
    <dbReference type="NCBI Taxonomy" id="1173061"/>
    <lineage>
        <taxon>Eukaryota</taxon>
        <taxon>Fungi</taxon>
        <taxon>Dikarya</taxon>
        <taxon>Ascomycota</taxon>
        <taxon>Saccharomycotina</taxon>
        <taxon>Dipodascomycetes</taxon>
        <taxon>Dipodascales</taxon>
        <taxon>Dipodascaceae</taxon>
        <taxon>Geotrichum</taxon>
    </lineage>
</organism>
<dbReference type="PANTHER" id="PTHR47882:SF1">
    <property type="entry name" value="BIOGENESIS OF LYSOSOME-RELATED ORGANELLES COMPLEX 1 SUBUNIT 2"/>
    <property type="match status" value="1"/>
</dbReference>
<proteinExistence type="inferred from homology"/>
<gene>
    <name evidence="3" type="ORF">BN980_GECA04s01940g</name>
</gene>
<reference evidence="3" key="1">
    <citation type="submission" date="2014-03" db="EMBL/GenBank/DDBJ databases">
        <authorList>
            <person name="Casaregola S."/>
        </authorList>
    </citation>
    <scope>NUCLEOTIDE SEQUENCE [LARGE SCALE GENOMIC DNA]</scope>
    <source>
        <strain evidence="3">CLIB 918</strain>
    </source>
</reference>
<dbReference type="EMBL" id="CCBN010000004">
    <property type="protein sequence ID" value="CDO52946.1"/>
    <property type="molecule type" value="Genomic_DNA"/>
</dbReference>
<evidence type="ECO:0000256" key="1">
    <source>
        <dbReference type="ARBA" id="ARBA00008468"/>
    </source>
</evidence>
<evidence type="ECO:0000313" key="3">
    <source>
        <dbReference type="EMBL" id="CDO52946.1"/>
    </source>
</evidence>
<evidence type="ECO:0000256" key="2">
    <source>
        <dbReference type="SAM" id="Coils"/>
    </source>
</evidence>
<dbReference type="Proteomes" id="UP000242525">
    <property type="component" value="Unassembled WGS sequence"/>
</dbReference>
<keyword evidence="2" id="KW-0175">Coiled coil</keyword>
<dbReference type="PANTHER" id="PTHR47882">
    <property type="entry name" value="BIOGENESIS OF LYSOSOME-RELATED ORGANELLES COMPLEX 1 SUBUNIT 2"/>
    <property type="match status" value="1"/>
</dbReference>
<dbReference type="OrthoDB" id="244061at2759"/>
<dbReference type="InterPro" id="IPR019269">
    <property type="entry name" value="BLOC1_su2"/>
</dbReference>
<sequence>MSQQQQQEPQDVIKNSFISLSRVIETETDCTTASIDVLERLNWNATKKYARLADACQGLETDRAYLTDLNKEIEKYANQVEDITTHIDNLEALTTELDEWSKELEVKSRRFKQTK</sequence>
<name>A0A0J9X819_GEOCN</name>
<accession>A0A0J9X819</accession>
<feature type="coiled-coil region" evidence="2">
    <location>
        <begin position="66"/>
        <end position="110"/>
    </location>
</feature>
<keyword evidence="4" id="KW-1185">Reference proteome</keyword>
<protein>
    <submittedName>
        <fullName evidence="3">Uncharacterized protein</fullName>
    </submittedName>
</protein>
<evidence type="ECO:0000313" key="4">
    <source>
        <dbReference type="Proteomes" id="UP000242525"/>
    </source>
</evidence>
<dbReference type="AlphaFoldDB" id="A0A0J9X819"/>
<comment type="caution">
    <text evidence="3">The sequence shown here is derived from an EMBL/GenBank/DDBJ whole genome shotgun (WGS) entry which is preliminary data.</text>
</comment>
<dbReference type="Pfam" id="PF10046">
    <property type="entry name" value="BLOC1_2"/>
    <property type="match status" value="1"/>
</dbReference>
<comment type="similarity">
    <text evidence="1">Belongs to the BLOC1S2 family.</text>
</comment>